<evidence type="ECO:0000256" key="1">
    <source>
        <dbReference type="ARBA" id="ARBA00005993"/>
    </source>
</evidence>
<evidence type="ECO:0000256" key="7">
    <source>
        <dbReference type="ARBA" id="ARBA00023163"/>
    </source>
</evidence>
<dbReference type="Gene3D" id="3.30.50.10">
    <property type="entry name" value="Erythroid Transcription Factor GATA-1, subunit A"/>
    <property type="match status" value="1"/>
</dbReference>
<dbReference type="SUPFAM" id="SSF57716">
    <property type="entry name" value="Glucocorticoid receptor-like (DNA-binding domain)"/>
    <property type="match status" value="1"/>
</dbReference>
<sequence>MRAEIACRVCGDRASGRHYGVTSCDGCRGFFKRSIRRNLIYACKENGNCVIDVVRRNQCQACRFKKCLAVSMNRHAVQHERTSSCEDSLEIKSAKEGSPKECRPRNVRKVSTDFSVNRLVSNPDPCLTTLLSSVLRWWSSLSPSNSFPVSDRRILFSNCWHSLFLFHLISQSSINTVNDCANEKLRTISKSIKSLNLSIVEQWAISMILIYRPEDGRLESKQETRDTQIGGMQVLAECQTLRSHCEGGQKGAQLLLIPSSIAQVTEDEIRCTFFAEVPSSSIEAICRISVH</sequence>
<keyword evidence="3" id="KW-0863">Zinc-finger</keyword>
<organism evidence="11 12">
    <name type="scientific">Caenorhabditis bovis</name>
    <dbReference type="NCBI Taxonomy" id="2654633"/>
    <lineage>
        <taxon>Eukaryota</taxon>
        <taxon>Metazoa</taxon>
        <taxon>Ecdysozoa</taxon>
        <taxon>Nematoda</taxon>
        <taxon>Chromadorea</taxon>
        <taxon>Rhabditida</taxon>
        <taxon>Rhabditina</taxon>
        <taxon>Rhabditomorpha</taxon>
        <taxon>Rhabditoidea</taxon>
        <taxon>Rhabditidae</taxon>
        <taxon>Peloderinae</taxon>
        <taxon>Caenorhabditis</taxon>
    </lineage>
</organism>
<dbReference type="PANTHER" id="PTHR24083">
    <property type="entry name" value="NUCLEAR HORMONE RECEPTOR"/>
    <property type="match status" value="1"/>
</dbReference>
<comment type="caution">
    <text evidence="11">The sequence shown here is derived from an EMBL/GenBank/DDBJ whole genome shotgun (WGS) entry which is preliminary data.</text>
</comment>
<dbReference type="FunFam" id="3.30.50.10:FF:000056">
    <property type="entry name" value="Peroxisome proliferator-activated receptor gamma"/>
    <property type="match status" value="1"/>
</dbReference>
<dbReference type="InterPro" id="IPR050274">
    <property type="entry name" value="Nuclear_hormone_rcpt_NR2"/>
</dbReference>
<keyword evidence="7" id="KW-0804">Transcription</keyword>
<dbReference type="GO" id="GO:0043565">
    <property type="term" value="F:sequence-specific DNA binding"/>
    <property type="evidence" value="ECO:0007669"/>
    <property type="project" value="InterPro"/>
</dbReference>
<dbReference type="SUPFAM" id="SSF48508">
    <property type="entry name" value="Nuclear receptor ligand-binding domain"/>
    <property type="match status" value="1"/>
</dbReference>
<gene>
    <name evidence="11" type="ORF">CBOVIS_LOCUS11463</name>
</gene>
<dbReference type="Proteomes" id="UP000494206">
    <property type="component" value="Unassembled WGS sequence"/>
</dbReference>
<evidence type="ECO:0000256" key="6">
    <source>
        <dbReference type="ARBA" id="ARBA00023125"/>
    </source>
</evidence>
<evidence type="ECO:0000256" key="9">
    <source>
        <dbReference type="ARBA" id="ARBA00023242"/>
    </source>
</evidence>
<dbReference type="AlphaFoldDB" id="A0A8S1FA70"/>
<dbReference type="PROSITE" id="PS00031">
    <property type="entry name" value="NUCLEAR_REC_DBD_1"/>
    <property type="match status" value="1"/>
</dbReference>
<dbReference type="InterPro" id="IPR001628">
    <property type="entry name" value="Znf_hrmn_rcpt"/>
</dbReference>
<keyword evidence="4" id="KW-0862">Zinc</keyword>
<dbReference type="InterPro" id="IPR013088">
    <property type="entry name" value="Znf_NHR/GATA"/>
</dbReference>
<keyword evidence="12" id="KW-1185">Reference proteome</keyword>
<dbReference type="InterPro" id="IPR035500">
    <property type="entry name" value="NHR-like_dom_sf"/>
</dbReference>
<name>A0A8S1FA70_9PELO</name>
<reference evidence="11 12" key="1">
    <citation type="submission" date="2020-04" db="EMBL/GenBank/DDBJ databases">
        <authorList>
            <person name="Laetsch R D."/>
            <person name="Stevens L."/>
            <person name="Kumar S."/>
            <person name="Blaxter L. M."/>
        </authorList>
    </citation>
    <scope>NUCLEOTIDE SEQUENCE [LARGE SCALE GENOMIC DNA]</scope>
</reference>
<evidence type="ECO:0000313" key="12">
    <source>
        <dbReference type="Proteomes" id="UP000494206"/>
    </source>
</evidence>
<comment type="similarity">
    <text evidence="1">Belongs to the nuclear hormone receptor family.</text>
</comment>
<keyword evidence="5" id="KW-0805">Transcription regulation</keyword>
<keyword evidence="6" id="KW-0238">DNA-binding</keyword>
<evidence type="ECO:0000256" key="5">
    <source>
        <dbReference type="ARBA" id="ARBA00023015"/>
    </source>
</evidence>
<feature type="domain" description="Nuclear receptor" evidence="10">
    <location>
        <begin position="4"/>
        <end position="79"/>
    </location>
</feature>
<evidence type="ECO:0000256" key="4">
    <source>
        <dbReference type="ARBA" id="ARBA00022833"/>
    </source>
</evidence>
<accession>A0A8S1FA70</accession>
<evidence type="ECO:0000256" key="8">
    <source>
        <dbReference type="ARBA" id="ARBA00023170"/>
    </source>
</evidence>
<evidence type="ECO:0000256" key="2">
    <source>
        <dbReference type="ARBA" id="ARBA00022723"/>
    </source>
</evidence>
<dbReference type="GO" id="GO:0008270">
    <property type="term" value="F:zinc ion binding"/>
    <property type="evidence" value="ECO:0007669"/>
    <property type="project" value="UniProtKB-KW"/>
</dbReference>
<evidence type="ECO:0000313" key="11">
    <source>
        <dbReference type="EMBL" id="CAB3409864.1"/>
    </source>
</evidence>
<dbReference type="GO" id="GO:0003700">
    <property type="term" value="F:DNA-binding transcription factor activity"/>
    <property type="evidence" value="ECO:0007669"/>
    <property type="project" value="InterPro"/>
</dbReference>
<keyword evidence="2" id="KW-0479">Metal-binding</keyword>
<dbReference type="EMBL" id="CADEPM010000009">
    <property type="protein sequence ID" value="CAB3409864.1"/>
    <property type="molecule type" value="Genomic_DNA"/>
</dbReference>
<dbReference type="OrthoDB" id="5771769at2759"/>
<evidence type="ECO:0000256" key="3">
    <source>
        <dbReference type="ARBA" id="ARBA00022771"/>
    </source>
</evidence>
<dbReference type="Pfam" id="PF00105">
    <property type="entry name" value="zf-C4"/>
    <property type="match status" value="1"/>
</dbReference>
<keyword evidence="8" id="KW-0675">Receptor</keyword>
<protein>
    <recommendedName>
        <fullName evidence="10">Nuclear receptor domain-containing protein</fullName>
    </recommendedName>
</protein>
<dbReference type="CDD" id="cd07164">
    <property type="entry name" value="NR_DBD_PNR_like_1"/>
    <property type="match status" value="1"/>
</dbReference>
<dbReference type="PROSITE" id="PS51030">
    <property type="entry name" value="NUCLEAR_REC_DBD_2"/>
    <property type="match status" value="1"/>
</dbReference>
<dbReference type="PRINTS" id="PR00047">
    <property type="entry name" value="STROIDFINGER"/>
</dbReference>
<keyword evidence="9" id="KW-0539">Nucleus</keyword>
<evidence type="ECO:0000259" key="10">
    <source>
        <dbReference type="PROSITE" id="PS51030"/>
    </source>
</evidence>
<dbReference type="SMART" id="SM00399">
    <property type="entry name" value="ZnF_C4"/>
    <property type="match status" value="1"/>
</dbReference>
<proteinExistence type="inferred from homology"/>
<dbReference type="Gene3D" id="1.10.565.10">
    <property type="entry name" value="Retinoid X Receptor"/>
    <property type="match status" value="1"/>
</dbReference>